<keyword evidence="1" id="KW-0805">Transcription regulation</keyword>
<evidence type="ECO:0000313" key="6">
    <source>
        <dbReference type="EMBL" id="HHI49199.1"/>
    </source>
</evidence>
<dbReference type="PANTHER" id="PTHR33154:SF33">
    <property type="entry name" value="TRANSCRIPTIONAL REPRESSOR SDPR"/>
    <property type="match status" value="1"/>
</dbReference>
<dbReference type="PROSITE" id="PS50987">
    <property type="entry name" value="HTH_ARSR_2"/>
    <property type="match status" value="1"/>
</dbReference>
<dbReference type="Pfam" id="PF01022">
    <property type="entry name" value="HTH_5"/>
    <property type="match status" value="1"/>
</dbReference>
<comment type="caution">
    <text evidence="6">The sequence shown here is derived from an EMBL/GenBank/DDBJ whole genome shotgun (WGS) entry which is preliminary data.</text>
</comment>
<dbReference type="AlphaFoldDB" id="A0A7J3V029"/>
<sequence>MEEDRRREVMDALGERTRYEIVAALIKDELTGDEIASAVNRSRSTVESHLSMLLRLGLISREMRDRVYYYRATPLATQYLGGEAAVEAQMPTTGHSGGFGYLWAIFSAVAGSLYFVVNQYVYPFHIFGMGILFGIASAFLFRSFKDVVKAAVATSFVISFLAYLVIFSSSPVAFFASFTISLVYIAIGLALWLFIRSFSRHISRIK</sequence>
<name>A0A7J3V029_9CREN</name>
<dbReference type="InterPro" id="IPR036390">
    <property type="entry name" value="WH_DNA-bd_sf"/>
</dbReference>
<dbReference type="InterPro" id="IPR051081">
    <property type="entry name" value="HTH_MetalResp_TranReg"/>
</dbReference>
<dbReference type="InterPro" id="IPR036388">
    <property type="entry name" value="WH-like_DNA-bd_sf"/>
</dbReference>
<dbReference type="PANTHER" id="PTHR33154">
    <property type="entry name" value="TRANSCRIPTIONAL REGULATOR, ARSR FAMILY"/>
    <property type="match status" value="1"/>
</dbReference>
<keyword evidence="4" id="KW-1133">Transmembrane helix</keyword>
<feature type="transmembrane region" description="Helical" evidence="4">
    <location>
        <begin position="99"/>
        <end position="116"/>
    </location>
</feature>
<dbReference type="EMBL" id="DRVT01000043">
    <property type="protein sequence ID" value="HHI49199.1"/>
    <property type="molecule type" value="Genomic_DNA"/>
</dbReference>
<dbReference type="InterPro" id="IPR001845">
    <property type="entry name" value="HTH_ArsR_DNA-bd_dom"/>
</dbReference>
<dbReference type="SUPFAM" id="SSF46785">
    <property type="entry name" value="Winged helix' DNA-binding domain"/>
    <property type="match status" value="1"/>
</dbReference>
<feature type="transmembrane region" description="Helical" evidence="4">
    <location>
        <begin position="148"/>
        <end position="166"/>
    </location>
</feature>
<dbReference type="InterPro" id="IPR011991">
    <property type="entry name" value="ArsR-like_HTH"/>
</dbReference>
<protein>
    <submittedName>
        <fullName evidence="6">ArsR family transcriptional regulator</fullName>
    </submittedName>
</protein>
<accession>A0A7J3V029</accession>
<dbReference type="Gene3D" id="1.10.10.10">
    <property type="entry name" value="Winged helix-like DNA-binding domain superfamily/Winged helix DNA-binding domain"/>
    <property type="match status" value="1"/>
</dbReference>
<proteinExistence type="predicted"/>
<organism evidence="6">
    <name type="scientific">Candidatus Methanosuratincola petrocarbonis</name>
    <name type="common">ex Vanwonterghem et al. 2016</name>
    <dbReference type="NCBI Taxonomy" id="1867261"/>
    <lineage>
        <taxon>Archaea</taxon>
        <taxon>Thermoproteota</taxon>
        <taxon>Methanosuratincolia</taxon>
        <taxon>Candidatus Methanomethylicales</taxon>
        <taxon>Candidatus Methanomethylicaceae</taxon>
        <taxon>Candidatus Methanosuratincola (ex Vanwonterghem et al. 2016)</taxon>
    </lineage>
</organism>
<keyword evidence="4" id="KW-0812">Transmembrane</keyword>
<feature type="transmembrane region" description="Helical" evidence="4">
    <location>
        <begin position="172"/>
        <end position="195"/>
    </location>
</feature>
<evidence type="ECO:0000259" key="5">
    <source>
        <dbReference type="PROSITE" id="PS50987"/>
    </source>
</evidence>
<feature type="domain" description="HTH arsR-type" evidence="5">
    <location>
        <begin position="1"/>
        <end position="92"/>
    </location>
</feature>
<evidence type="ECO:0000256" key="2">
    <source>
        <dbReference type="ARBA" id="ARBA00023125"/>
    </source>
</evidence>
<dbReference type="SMART" id="SM00418">
    <property type="entry name" value="HTH_ARSR"/>
    <property type="match status" value="1"/>
</dbReference>
<dbReference type="GO" id="GO:0003677">
    <property type="term" value="F:DNA binding"/>
    <property type="evidence" value="ECO:0007669"/>
    <property type="project" value="UniProtKB-KW"/>
</dbReference>
<reference evidence="6" key="1">
    <citation type="journal article" date="2020" name="mSystems">
        <title>Genome- and Community-Level Interaction Insights into Carbon Utilization and Element Cycling Functions of Hydrothermarchaeota in Hydrothermal Sediment.</title>
        <authorList>
            <person name="Zhou Z."/>
            <person name="Liu Y."/>
            <person name="Xu W."/>
            <person name="Pan J."/>
            <person name="Luo Z.H."/>
            <person name="Li M."/>
        </authorList>
    </citation>
    <scope>NUCLEOTIDE SEQUENCE [LARGE SCALE GENOMIC DNA]</scope>
    <source>
        <strain evidence="6">SpSt-1038</strain>
    </source>
</reference>
<feature type="transmembrane region" description="Helical" evidence="4">
    <location>
        <begin position="122"/>
        <end position="141"/>
    </location>
</feature>
<dbReference type="GO" id="GO:0003700">
    <property type="term" value="F:DNA-binding transcription factor activity"/>
    <property type="evidence" value="ECO:0007669"/>
    <property type="project" value="InterPro"/>
</dbReference>
<evidence type="ECO:0000256" key="4">
    <source>
        <dbReference type="SAM" id="Phobius"/>
    </source>
</evidence>
<keyword evidence="2" id="KW-0238">DNA-binding</keyword>
<dbReference type="PRINTS" id="PR00778">
    <property type="entry name" value="HTHARSR"/>
</dbReference>
<evidence type="ECO:0000256" key="1">
    <source>
        <dbReference type="ARBA" id="ARBA00023015"/>
    </source>
</evidence>
<evidence type="ECO:0000256" key="3">
    <source>
        <dbReference type="ARBA" id="ARBA00023163"/>
    </source>
</evidence>
<dbReference type="CDD" id="cd00090">
    <property type="entry name" value="HTH_ARSR"/>
    <property type="match status" value="1"/>
</dbReference>
<gene>
    <name evidence="6" type="ORF">ENL91_03410</name>
</gene>
<keyword evidence="3" id="KW-0804">Transcription</keyword>
<keyword evidence="4" id="KW-0472">Membrane</keyword>